<name>A0A835GFL1_SPOEX</name>
<dbReference type="Proteomes" id="UP000648187">
    <property type="component" value="Unassembled WGS sequence"/>
</dbReference>
<accession>A0A835GFL1</accession>
<dbReference type="EMBL" id="JACKWZ010000133">
    <property type="protein sequence ID" value="KAF9414441.1"/>
    <property type="molecule type" value="Genomic_DNA"/>
</dbReference>
<evidence type="ECO:0000313" key="2">
    <source>
        <dbReference type="Proteomes" id="UP000648187"/>
    </source>
</evidence>
<comment type="caution">
    <text evidence="1">The sequence shown here is derived from an EMBL/GenBank/DDBJ whole genome shotgun (WGS) entry which is preliminary data.</text>
</comment>
<dbReference type="AlphaFoldDB" id="A0A835GFL1"/>
<reference evidence="1" key="1">
    <citation type="submission" date="2020-08" db="EMBL/GenBank/DDBJ databases">
        <title>Spodoptera exigua strain:BAW_Kor-Di-RS1 Genome sequencing and assembly.</title>
        <authorList>
            <person name="Kim J."/>
            <person name="Nam H.Y."/>
            <person name="Kwon M."/>
            <person name="Choi J.H."/>
            <person name="Cho S.R."/>
            <person name="Kim G.-H."/>
        </authorList>
    </citation>
    <scope>NUCLEOTIDE SEQUENCE</scope>
    <source>
        <strain evidence="1">BAW_Kor-Di-RS1</strain>
        <tissue evidence="1">Whole-body</tissue>
    </source>
</reference>
<proteinExistence type="predicted"/>
<evidence type="ECO:0000313" key="1">
    <source>
        <dbReference type="EMBL" id="KAF9414441.1"/>
    </source>
</evidence>
<gene>
    <name evidence="1" type="ORF">HW555_007638</name>
</gene>
<keyword evidence="2" id="KW-1185">Reference proteome</keyword>
<organism evidence="1 2">
    <name type="scientific">Spodoptera exigua</name>
    <name type="common">Beet armyworm</name>
    <name type="synonym">Noctua fulgens</name>
    <dbReference type="NCBI Taxonomy" id="7107"/>
    <lineage>
        <taxon>Eukaryota</taxon>
        <taxon>Metazoa</taxon>
        <taxon>Ecdysozoa</taxon>
        <taxon>Arthropoda</taxon>
        <taxon>Hexapoda</taxon>
        <taxon>Insecta</taxon>
        <taxon>Pterygota</taxon>
        <taxon>Neoptera</taxon>
        <taxon>Endopterygota</taxon>
        <taxon>Lepidoptera</taxon>
        <taxon>Glossata</taxon>
        <taxon>Ditrysia</taxon>
        <taxon>Noctuoidea</taxon>
        <taxon>Noctuidae</taxon>
        <taxon>Amphipyrinae</taxon>
        <taxon>Spodoptera</taxon>
    </lineage>
</organism>
<protein>
    <submittedName>
        <fullName evidence="1">Uncharacterized protein</fullName>
    </submittedName>
</protein>
<sequence>MFDILNITPLVTEIRLTSRGVKDFVCSHCATVRGIERNVRFGFEVNECDFLFGERSPAAAVMHSHSDLLIIINGLKCESAGRGLYFYAETCTLVVRARLYTAKGAGSPPPATNTVRRYYHLAHFKTNNELPFIQNKDMPNEIYKDSIIHIVGDTNMRNALATRRKTSVRMYFIIWIH</sequence>